<keyword evidence="3" id="KW-1185">Reference proteome</keyword>
<dbReference type="AlphaFoldDB" id="A0A3P1STX6"/>
<sequence>MNQERRQYFRINGKVALDYKIITIQEMKHSRLPSQFEVSPFFMLLTELQDLSQDSSYQLRKISQKEPAIASYLENLGARINAVAQAVAKSDVEFDNLSTHEINLSEGGLSFSNDVAIELGSYLALKIVFEENLTGLLLYGRVLYCGLADEKGYKIGVEFTDMPESSRMIVARHILSCQARDLQKQDNDN</sequence>
<comment type="caution">
    <text evidence="2">The sequence shown here is derived from an EMBL/GenBank/DDBJ whole genome shotgun (WGS) entry which is preliminary data.</text>
</comment>
<dbReference type="InterPro" id="IPR009875">
    <property type="entry name" value="PilZ_domain"/>
</dbReference>
<name>A0A3P1STX6_9GAMM</name>
<dbReference type="Gene3D" id="2.40.10.220">
    <property type="entry name" value="predicted glycosyltransferase like domains"/>
    <property type="match status" value="1"/>
</dbReference>
<gene>
    <name evidence="2" type="ORF">EHS89_06155</name>
</gene>
<dbReference type="GO" id="GO:0035438">
    <property type="term" value="F:cyclic-di-GMP binding"/>
    <property type="evidence" value="ECO:0007669"/>
    <property type="project" value="InterPro"/>
</dbReference>
<evidence type="ECO:0000313" key="2">
    <source>
        <dbReference type="EMBL" id="RRD00664.1"/>
    </source>
</evidence>
<evidence type="ECO:0000259" key="1">
    <source>
        <dbReference type="Pfam" id="PF07238"/>
    </source>
</evidence>
<dbReference type="Proteomes" id="UP000267535">
    <property type="component" value="Unassembled WGS sequence"/>
</dbReference>
<accession>A0A3P1STX6</accession>
<dbReference type="EMBL" id="RQXV01000002">
    <property type="protein sequence ID" value="RRD00664.1"/>
    <property type="molecule type" value="Genomic_DNA"/>
</dbReference>
<dbReference type="Pfam" id="PF07238">
    <property type="entry name" value="PilZ"/>
    <property type="match status" value="1"/>
</dbReference>
<protein>
    <submittedName>
        <fullName evidence="2">PilZ domain-containing protein</fullName>
    </submittedName>
</protein>
<feature type="domain" description="PilZ" evidence="1">
    <location>
        <begin position="95"/>
        <end position="174"/>
    </location>
</feature>
<dbReference type="RefSeq" id="WP_124925246.1">
    <property type="nucleotide sequence ID" value="NZ_BMOH01000003.1"/>
</dbReference>
<organism evidence="2 3">
    <name type="scientific">Amphritea balenae</name>
    <dbReference type="NCBI Taxonomy" id="452629"/>
    <lineage>
        <taxon>Bacteria</taxon>
        <taxon>Pseudomonadati</taxon>
        <taxon>Pseudomonadota</taxon>
        <taxon>Gammaproteobacteria</taxon>
        <taxon>Oceanospirillales</taxon>
        <taxon>Oceanospirillaceae</taxon>
        <taxon>Amphritea</taxon>
    </lineage>
</organism>
<evidence type="ECO:0000313" key="3">
    <source>
        <dbReference type="Proteomes" id="UP000267535"/>
    </source>
</evidence>
<dbReference type="OrthoDB" id="9780702at2"/>
<proteinExistence type="predicted"/>
<reference evidence="2 3" key="1">
    <citation type="submission" date="2018-11" db="EMBL/GenBank/DDBJ databases">
        <title>The draft genome sequence of Amphritea balenae JAMM 1525T.</title>
        <authorList>
            <person name="Fang Z."/>
            <person name="Zhang Y."/>
            <person name="Han X."/>
        </authorList>
    </citation>
    <scope>NUCLEOTIDE SEQUENCE [LARGE SCALE GENOMIC DNA]</scope>
    <source>
        <strain evidence="2 3">JAMM 1525</strain>
    </source>
</reference>